<reference evidence="1 2" key="1">
    <citation type="submission" date="2016-10" db="EMBL/GenBank/DDBJ databases">
        <authorList>
            <person name="de Groot N.N."/>
        </authorList>
    </citation>
    <scope>NUCLEOTIDE SEQUENCE [LARGE SCALE GENOMIC DNA]</scope>
    <source>
        <strain evidence="1 2">S3b</strain>
    </source>
</reference>
<gene>
    <name evidence="1" type="ORF">SAMN04487759_12819</name>
</gene>
<dbReference type="RefSeq" id="WP_074686886.1">
    <property type="nucleotide sequence ID" value="NZ_FNNF01000028.1"/>
</dbReference>
<sequence>MKHIFGKILNKNELRGEFSICKDLNKQFDKNKLGLKGFANYDNLLLVQFAREQEKRYGEPLYSKETGYLQNKLEGVGQELRTIRKEGDRSEDDEATKLSKELKNEDDISDTLLHIYDYLLKNWDLVYSLQATYSVLSELTDIRGNWKSNSRDKRAYYKILRFVEDEKNMDFIGK</sequence>
<dbReference type="STRING" id="1630.SAMN05216514_11624"/>
<organism evidence="1 2">
    <name type="scientific">Kandleria vitulina</name>
    <dbReference type="NCBI Taxonomy" id="1630"/>
    <lineage>
        <taxon>Bacteria</taxon>
        <taxon>Bacillati</taxon>
        <taxon>Bacillota</taxon>
        <taxon>Erysipelotrichia</taxon>
        <taxon>Erysipelotrichales</taxon>
        <taxon>Coprobacillaceae</taxon>
        <taxon>Kandleria</taxon>
    </lineage>
</organism>
<dbReference type="Proteomes" id="UP000182429">
    <property type="component" value="Unassembled WGS sequence"/>
</dbReference>
<proteinExistence type="predicted"/>
<name>A0A1H2V576_9FIRM</name>
<protein>
    <submittedName>
        <fullName evidence="1">Uncharacterized protein</fullName>
    </submittedName>
</protein>
<evidence type="ECO:0000313" key="2">
    <source>
        <dbReference type="Proteomes" id="UP000182429"/>
    </source>
</evidence>
<evidence type="ECO:0000313" key="1">
    <source>
        <dbReference type="EMBL" id="SDW63069.1"/>
    </source>
</evidence>
<dbReference type="AlphaFoldDB" id="A0A1H2V576"/>
<dbReference type="EMBL" id="FNNF01000028">
    <property type="protein sequence ID" value="SDW63069.1"/>
    <property type="molecule type" value="Genomic_DNA"/>
</dbReference>
<accession>A0A1H2V576</accession>